<feature type="transmembrane region" description="Helical" evidence="8">
    <location>
        <begin position="118"/>
        <end position="135"/>
    </location>
</feature>
<proteinExistence type="predicted"/>
<evidence type="ECO:0000256" key="1">
    <source>
        <dbReference type="ARBA" id="ARBA00004651"/>
    </source>
</evidence>
<keyword evidence="3" id="KW-0050">Antiport</keyword>
<keyword evidence="11" id="KW-1185">Reference proteome</keyword>
<evidence type="ECO:0000256" key="7">
    <source>
        <dbReference type="ARBA" id="ARBA00023136"/>
    </source>
</evidence>
<keyword evidence="2" id="KW-0813">Transport</keyword>
<dbReference type="Proteomes" id="UP000247515">
    <property type="component" value="Unassembled WGS sequence"/>
</dbReference>
<feature type="domain" description="Cation/H+ exchanger transmembrane" evidence="9">
    <location>
        <begin position="63"/>
        <end position="166"/>
    </location>
</feature>
<dbReference type="InterPro" id="IPR006153">
    <property type="entry name" value="Cation/H_exchanger_TM"/>
</dbReference>
<evidence type="ECO:0000256" key="3">
    <source>
        <dbReference type="ARBA" id="ARBA00022449"/>
    </source>
</evidence>
<feature type="transmembrane region" description="Helical" evidence="8">
    <location>
        <begin position="147"/>
        <end position="174"/>
    </location>
</feature>
<evidence type="ECO:0000256" key="8">
    <source>
        <dbReference type="SAM" id="Phobius"/>
    </source>
</evidence>
<evidence type="ECO:0000256" key="2">
    <source>
        <dbReference type="ARBA" id="ARBA00022448"/>
    </source>
</evidence>
<feature type="transmembrane region" description="Helical" evidence="8">
    <location>
        <begin position="84"/>
        <end position="106"/>
    </location>
</feature>
<evidence type="ECO:0000313" key="10">
    <source>
        <dbReference type="EMBL" id="PXX07046.1"/>
    </source>
</evidence>
<keyword evidence="7 8" id="KW-0472">Membrane</keyword>
<dbReference type="EMBL" id="QJJV01000032">
    <property type="protein sequence ID" value="PXX07046.1"/>
    <property type="molecule type" value="Genomic_DNA"/>
</dbReference>
<comment type="caution">
    <text evidence="10">The sequence shown here is derived from an EMBL/GenBank/DDBJ whole genome shotgun (WGS) entry which is preliminary data.</text>
</comment>
<gene>
    <name evidence="10" type="ORF">C7400_13225</name>
</gene>
<sequence>MFAAGVALRHEELRATGDKNPSEVLQNVERGERGDVAKDPERAHAYLAEAMMGFTREMERIAELSLMLIIGCVVSAHWREMADWRAVVPALFLLFVARPLSAYLSMAGSWAGRDQKRIMGWVGIRGVGAFYYIVLGIEEAGASLRDLLPIVLNTIVLSVLLHGATAGCALHLYLRRYQKPQSNEAPFSPPDCTKS</sequence>
<dbReference type="Pfam" id="PF00999">
    <property type="entry name" value="Na_H_Exchanger"/>
    <property type="match status" value="1"/>
</dbReference>
<dbReference type="PANTHER" id="PTHR32507">
    <property type="entry name" value="NA(+)/H(+) ANTIPORTER 1"/>
    <property type="match status" value="1"/>
</dbReference>
<feature type="transmembrane region" description="Helical" evidence="8">
    <location>
        <begin position="61"/>
        <end position="78"/>
    </location>
</feature>
<name>A0ABX5MDR1_9BURK</name>
<protein>
    <submittedName>
        <fullName evidence="10">Sodium/hydrogen exchanger family protein</fullName>
    </submittedName>
</protein>
<keyword evidence="5 8" id="KW-1133">Transmembrane helix</keyword>
<evidence type="ECO:0000256" key="5">
    <source>
        <dbReference type="ARBA" id="ARBA00022989"/>
    </source>
</evidence>
<comment type="subcellular location">
    <subcellularLocation>
        <location evidence="1">Cell membrane</location>
        <topology evidence="1">Multi-pass membrane protein</topology>
    </subcellularLocation>
</comment>
<keyword evidence="4 8" id="KW-0812">Transmembrane</keyword>
<keyword evidence="6" id="KW-0406">Ion transport</keyword>
<evidence type="ECO:0000256" key="4">
    <source>
        <dbReference type="ARBA" id="ARBA00022692"/>
    </source>
</evidence>
<organism evidence="10 11">
    <name type="scientific">Paraburkholderia tropica</name>
    <dbReference type="NCBI Taxonomy" id="92647"/>
    <lineage>
        <taxon>Bacteria</taxon>
        <taxon>Pseudomonadati</taxon>
        <taxon>Pseudomonadota</taxon>
        <taxon>Betaproteobacteria</taxon>
        <taxon>Burkholderiales</taxon>
        <taxon>Burkholderiaceae</taxon>
        <taxon>Paraburkholderia</taxon>
    </lineage>
</organism>
<dbReference type="PANTHER" id="PTHR32507:SF8">
    <property type="entry name" value="CNH1P"/>
    <property type="match status" value="1"/>
</dbReference>
<accession>A0ABX5MDR1</accession>
<evidence type="ECO:0000313" key="11">
    <source>
        <dbReference type="Proteomes" id="UP000247515"/>
    </source>
</evidence>
<evidence type="ECO:0000259" key="9">
    <source>
        <dbReference type="Pfam" id="PF00999"/>
    </source>
</evidence>
<evidence type="ECO:0000256" key="6">
    <source>
        <dbReference type="ARBA" id="ARBA00023065"/>
    </source>
</evidence>
<reference evidence="10 11" key="1">
    <citation type="submission" date="2018-05" db="EMBL/GenBank/DDBJ databases">
        <title>Genomic Encyclopedia of Type Strains, Phase IV (KMG-V): Genome sequencing to study the core and pangenomes of soil and plant-associated prokaryotes.</title>
        <authorList>
            <person name="Whitman W."/>
        </authorList>
    </citation>
    <scope>NUCLEOTIDE SEQUENCE [LARGE SCALE GENOMIC DNA]</scope>
    <source>
        <strain evidence="10 11">SIr-6563</strain>
    </source>
</reference>